<evidence type="ECO:0000256" key="1">
    <source>
        <dbReference type="SAM" id="MobiDB-lite"/>
    </source>
</evidence>
<reference evidence="2" key="1">
    <citation type="submission" date="2016-10" db="EMBL/GenBank/DDBJ databases">
        <title>Sequence of Gallionella enrichment culture.</title>
        <authorList>
            <person name="Poehlein A."/>
            <person name="Muehling M."/>
            <person name="Daniel R."/>
        </authorList>
    </citation>
    <scope>NUCLEOTIDE SEQUENCE</scope>
</reference>
<gene>
    <name evidence="2" type="ORF">GALL_398840</name>
</gene>
<accession>A0A1J5QEL4</accession>
<dbReference type="EMBL" id="MLJW01001405">
    <property type="protein sequence ID" value="OIQ78404.1"/>
    <property type="molecule type" value="Genomic_DNA"/>
</dbReference>
<feature type="compositionally biased region" description="Polar residues" evidence="1">
    <location>
        <begin position="84"/>
        <end position="93"/>
    </location>
</feature>
<name>A0A1J5QEL4_9ZZZZ</name>
<protein>
    <submittedName>
        <fullName evidence="2">Uncharacterized protein</fullName>
    </submittedName>
</protein>
<evidence type="ECO:0000313" key="2">
    <source>
        <dbReference type="EMBL" id="OIQ78404.1"/>
    </source>
</evidence>
<dbReference type="AlphaFoldDB" id="A0A1J5QEL4"/>
<sequence>MRARSAFVVGAGVGYVLGTRAGRQQYERIVRASRAVWSHPLVHTPISGLETKAAELARAQSVAMIDHLADAAKNLLRHEVVSVPGTTGPSTSARTREPFRDGQPLA</sequence>
<proteinExistence type="predicted"/>
<comment type="caution">
    <text evidence="2">The sequence shown here is derived from an EMBL/GenBank/DDBJ whole genome shotgun (WGS) entry which is preliminary data.</text>
</comment>
<feature type="region of interest" description="Disordered" evidence="1">
    <location>
        <begin position="82"/>
        <end position="106"/>
    </location>
</feature>
<organism evidence="2">
    <name type="scientific">mine drainage metagenome</name>
    <dbReference type="NCBI Taxonomy" id="410659"/>
    <lineage>
        <taxon>unclassified sequences</taxon>
        <taxon>metagenomes</taxon>
        <taxon>ecological metagenomes</taxon>
    </lineage>
</organism>